<name>A0A367KK11_RHIST</name>
<dbReference type="Gene3D" id="2.160.20.10">
    <property type="entry name" value="Single-stranded right-handed beta-helix, Pectin lyase-like"/>
    <property type="match status" value="1"/>
</dbReference>
<dbReference type="InterPro" id="IPR011050">
    <property type="entry name" value="Pectin_lyase_fold/virulence"/>
</dbReference>
<comment type="caution">
    <text evidence="1">The sequence shown here is derived from an EMBL/GenBank/DDBJ whole genome shotgun (WGS) entry which is preliminary data.</text>
</comment>
<dbReference type="SUPFAM" id="SSF51126">
    <property type="entry name" value="Pectin lyase-like"/>
    <property type="match status" value="1"/>
</dbReference>
<accession>A0A367KK11</accession>
<protein>
    <recommendedName>
        <fullName evidence="3">Right handed beta helix domain-containing protein</fullName>
    </recommendedName>
</protein>
<dbReference type="OrthoDB" id="1046782at2759"/>
<feature type="non-terminal residue" evidence="1">
    <location>
        <position position="1"/>
    </location>
</feature>
<gene>
    <name evidence="1" type="ORF">CU098_002105</name>
</gene>
<proteinExistence type="predicted"/>
<keyword evidence="2" id="KW-1185">Reference proteome</keyword>
<dbReference type="InterPro" id="IPR012334">
    <property type="entry name" value="Pectin_lyas_fold"/>
</dbReference>
<reference evidence="1 2" key="1">
    <citation type="journal article" date="2018" name="G3 (Bethesda)">
        <title>Phylogenetic and Phylogenomic Definition of Rhizopus Species.</title>
        <authorList>
            <person name="Gryganskyi A.P."/>
            <person name="Golan J."/>
            <person name="Dolatabadi S."/>
            <person name="Mondo S."/>
            <person name="Robb S."/>
            <person name="Idnurm A."/>
            <person name="Muszewska A."/>
            <person name="Steczkiewicz K."/>
            <person name="Masonjones S."/>
            <person name="Liao H.L."/>
            <person name="Gajdeczka M.T."/>
            <person name="Anike F."/>
            <person name="Vuek A."/>
            <person name="Anishchenko I.M."/>
            <person name="Voigt K."/>
            <person name="de Hoog G.S."/>
            <person name="Smith M.E."/>
            <person name="Heitman J."/>
            <person name="Vilgalys R."/>
            <person name="Stajich J.E."/>
        </authorList>
    </citation>
    <scope>NUCLEOTIDE SEQUENCE [LARGE SCALE GENOMIC DNA]</scope>
    <source>
        <strain evidence="1 2">LSU 92-RS-03</strain>
    </source>
</reference>
<organism evidence="1 2">
    <name type="scientific">Rhizopus stolonifer</name>
    <name type="common">Rhizopus nigricans</name>
    <dbReference type="NCBI Taxonomy" id="4846"/>
    <lineage>
        <taxon>Eukaryota</taxon>
        <taxon>Fungi</taxon>
        <taxon>Fungi incertae sedis</taxon>
        <taxon>Mucoromycota</taxon>
        <taxon>Mucoromycotina</taxon>
        <taxon>Mucoromycetes</taxon>
        <taxon>Mucorales</taxon>
        <taxon>Mucorineae</taxon>
        <taxon>Rhizopodaceae</taxon>
        <taxon>Rhizopus</taxon>
    </lineage>
</organism>
<evidence type="ECO:0000313" key="1">
    <source>
        <dbReference type="EMBL" id="RCI02192.1"/>
    </source>
</evidence>
<dbReference type="Proteomes" id="UP000253551">
    <property type="component" value="Unassembled WGS sequence"/>
</dbReference>
<dbReference type="AlphaFoldDB" id="A0A367KK11"/>
<evidence type="ECO:0000313" key="2">
    <source>
        <dbReference type="Proteomes" id="UP000253551"/>
    </source>
</evidence>
<dbReference type="EMBL" id="PJQM01001492">
    <property type="protein sequence ID" value="RCI02192.1"/>
    <property type="molecule type" value="Genomic_DNA"/>
</dbReference>
<sequence>KPVVYLDAGVYSINPHRPIQLREGVSIRGDRNFPTIITVMDKNTPGSIEVTSQNKAWSIQNLVFENVHVAVNSQQNEDEVAILGNLFLNGGRGSIISKNSERLHIDSNIFLRDELHKATEKYPSYNTTNAGVMFDTQKNSVVSNNIFGMDLRKMNELQPVVHGSLKKPFNNLKYIHNCLERDLAVEQGFLASGLQLYNSNDITIKQNILNATFPDTRRISQDHGISVVGSNQTYIYQNFIAGWQIADFGGAVDGYVISNYLANTGIMMYAAVHADFLQVTNMVIANNFLYRFLGTEVAPPAPLNGWLYEGITFYDFYTARQNYTSRVPVWDSSVPISPYGWHIVVTNNRMGASEGLDPNIISLGNLDPREGFVDNKNCYVTEPLEFDVAARDHTISLLWRQMYEEDRTSKYGSKIPKDLSNEIPAQFRNLEIPDYWKVFTLKNDTISMISPETPCFS</sequence>
<evidence type="ECO:0008006" key="3">
    <source>
        <dbReference type="Google" id="ProtNLM"/>
    </source>
</evidence>